<feature type="domain" description="DNA polymerase III beta sliding clamp N-terminal" evidence="11">
    <location>
        <begin position="1"/>
        <end position="94"/>
    </location>
</feature>
<evidence type="ECO:0000256" key="7">
    <source>
        <dbReference type="ARBA" id="ARBA00022705"/>
    </source>
</evidence>
<dbReference type="Pfam" id="PF02767">
    <property type="entry name" value="DNA_pol3_beta_2"/>
    <property type="match status" value="1"/>
</dbReference>
<keyword evidence="4 10" id="KW-0963">Cytoplasm</keyword>
<comment type="function">
    <text evidence="10">Confers DNA tethering and processivity to DNA polymerases and other proteins. Acts as a clamp, forming a ring around DNA (a reaction catalyzed by the clamp-loading complex) which diffuses in an ATP-independent manner freely and bidirectionally along dsDNA. Initially characterized for its ability to contact the catalytic subunit of DNA polymerase III (Pol III), a complex, multichain enzyme responsible for most of the replicative synthesis in bacteria; Pol III exhibits 3'-5' exonuclease proofreading activity. The beta chain is required for initiation of replication as well as for processivity of DNA replication.</text>
</comment>
<evidence type="ECO:0000259" key="12">
    <source>
        <dbReference type="Pfam" id="PF02767"/>
    </source>
</evidence>
<protein>
    <recommendedName>
        <fullName evidence="3 10">Beta sliding clamp</fullName>
    </recommendedName>
</protein>
<dbReference type="InterPro" id="IPR022635">
    <property type="entry name" value="DNA_polIII_beta_C"/>
</dbReference>
<dbReference type="InterPro" id="IPR022634">
    <property type="entry name" value="DNA_polIII_beta_N"/>
</dbReference>
<feature type="domain" description="DNA polymerase III beta sliding clamp C-terminal" evidence="13">
    <location>
        <begin position="253"/>
        <end position="367"/>
    </location>
</feature>
<evidence type="ECO:0000256" key="3">
    <source>
        <dbReference type="ARBA" id="ARBA00021035"/>
    </source>
</evidence>
<dbReference type="KEGG" id="cts:Ctha_0842"/>
<evidence type="ECO:0000259" key="13">
    <source>
        <dbReference type="Pfam" id="PF02768"/>
    </source>
</evidence>
<gene>
    <name evidence="14" type="ordered locus">Ctha_0842</name>
</gene>
<dbReference type="GO" id="GO:0009360">
    <property type="term" value="C:DNA polymerase III complex"/>
    <property type="evidence" value="ECO:0007669"/>
    <property type="project" value="InterPro"/>
</dbReference>
<dbReference type="Gene3D" id="3.70.10.10">
    <property type="match status" value="1"/>
</dbReference>
<dbReference type="RefSeq" id="WP_012499394.1">
    <property type="nucleotide sequence ID" value="NC_011026.1"/>
</dbReference>
<dbReference type="Pfam" id="PF02768">
    <property type="entry name" value="DNA_pol3_beta_3"/>
    <property type="match status" value="1"/>
</dbReference>
<dbReference type="Pfam" id="PF00712">
    <property type="entry name" value="DNA_pol3_beta"/>
    <property type="match status" value="1"/>
</dbReference>
<keyword evidence="9" id="KW-0238">DNA-binding</keyword>
<evidence type="ECO:0000256" key="5">
    <source>
        <dbReference type="ARBA" id="ARBA00022679"/>
    </source>
</evidence>
<evidence type="ECO:0000256" key="8">
    <source>
        <dbReference type="ARBA" id="ARBA00022932"/>
    </source>
</evidence>
<dbReference type="Proteomes" id="UP000001208">
    <property type="component" value="Chromosome"/>
</dbReference>
<evidence type="ECO:0000256" key="1">
    <source>
        <dbReference type="ARBA" id="ARBA00004496"/>
    </source>
</evidence>
<evidence type="ECO:0000256" key="2">
    <source>
        <dbReference type="ARBA" id="ARBA00010752"/>
    </source>
</evidence>
<dbReference type="InterPro" id="IPR001001">
    <property type="entry name" value="DNA_polIII_beta"/>
</dbReference>
<dbReference type="SMART" id="SM00480">
    <property type="entry name" value="POL3Bc"/>
    <property type="match status" value="1"/>
</dbReference>
<dbReference type="SUPFAM" id="SSF55979">
    <property type="entry name" value="DNA clamp"/>
    <property type="match status" value="3"/>
</dbReference>
<dbReference type="PIRSF" id="PIRSF000804">
    <property type="entry name" value="DNA_pol_III_b"/>
    <property type="match status" value="1"/>
</dbReference>
<dbReference type="AlphaFoldDB" id="B3QWU6"/>
<name>B3QWU6_CHLT3</name>
<dbReference type="STRING" id="517418.Ctha_0842"/>
<reference evidence="14 15" key="1">
    <citation type="submission" date="2008-06" db="EMBL/GenBank/DDBJ databases">
        <title>Complete sequence of Chloroherpeton thalassium ATCC 35110.</title>
        <authorList>
            <consortium name="US DOE Joint Genome Institute"/>
            <person name="Lucas S."/>
            <person name="Copeland A."/>
            <person name="Lapidus A."/>
            <person name="Glavina del Rio T."/>
            <person name="Dalin E."/>
            <person name="Tice H."/>
            <person name="Bruce D."/>
            <person name="Goodwin L."/>
            <person name="Pitluck S."/>
            <person name="Schmutz J."/>
            <person name="Larimer F."/>
            <person name="Land M."/>
            <person name="Hauser L."/>
            <person name="Kyrpides N."/>
            <person name="Mikhailova N."/>
            <person name="Liu Z."/>
            <person name="Li T."/>
            <person name="Zhao F."/>
            <person name="Overmann J."/>
            <person name="Bryant D.A."/>
            <person name="Richardson P."/>
        </authorList>
    </citation>
    <scope>NUCLEOTIDE SEQUENCE [LARGE SCALE GENOMIC DNA]</scope>
    <source>
        <strain evidence="15">ATCC 35110 / GB-78</strain>
    </source>
</reference>
<dbReference type="GO" id="GO:0003677">
    <property type="term" value="F:DNA binding"/>
    <property type="evidence" value="ECO:0007669"/>
    <property type="project" value="UniProtKB-UniRule"/>
</dbReference>
<dbReference type="PANTHER" id="PTHR30478:SF0">
    <property type="entry name" value="BETA SLIDING CLAMP"/>
    <property type="match status" value="1"/>
</dbReference>
<keyword evidence="15" id="KW-1185">Reference proteome</keyword>
<comment type="similarity">
    <text evidence="2 10">Belongs to the beta sliding clamp family.</text>
</comment>
<comment type="subcellular location">
    <subcellularLocation>
        <location evidence="1 10">Cytoplasm</location>
    </subcellularLocation>
</comment>
<dbReference type="PANTHER" id="PTHR30478">
    <property type="entry name" value="DNA POLYMERASE III SUBUNIT BETA"/>
    <property type="match status" value="1"/>
</dbReference>
<dbReference type="InterPro" id="IPR022637">
    <property type="entry name" value="DNA_polIII_beta_cen"/>
</dbReference>
<keyword evidence="5 10" id="KW-0808">Transferase</keyword>
<dbReference type="eggNOG" id="COG0592">
    <property type="taxonomic scope" value="Bacteria"/>
</dbReference>
<evidence type="ECO:0000256" key="10">
    <source>
        <dbReference type="PIRNR" id="PIRNR000804"/>
    </source>
</evidence>
<sequence>MKFSSSIKHLSEAVNNTVLALPAKATDARYESINLKLEQNKLSLFATDGDISLTLQTNVESSDSGAASLNAKKFQDVLRNMYDAIAEFSVTEKESAEQLSFLIKTDRGSYVISAQAGFEEESAGSLQFDLNFPISREHLAGLIDKTIFAASTDGMRPAMMGVLFEIEAETIRAVSTDGHRLVKITRNHNTGAEGKLKIIVPSRVLGIVRKLFSEDGDVEISIDANSQRIRFRMGETILLCSLVSENYPNYEAVIPLENDKTMLLNRSNLLGSVKRVGRFSSRGDVRFHVQENSLAVSAENADEGASADESVPCEYKDEAILIGFNSKFIEDALQHLNAEEVIFQFSSPTRAAIILPKQEEDANEDVLMLVMPVRINV</sequence>
<dbReference type="Gene3D" id="3.10.150.10">
    <property type="entry name" value="DNA Polymerase III, subunit A, domain 2"/>
    <property type="match status" value="1"/>
</dbReference>
<accession>B3QWU6</accession>
<dbReference type="GO" id="GO:0008408">
    <property type="term" value="F:3'-5' exonuclease activity"/>
    <property type="evidence" value="ECO:0007669"/>
    <property type="project" value="InterPro"/>
</dbReference>
<dbReference type="HOGENOM" id="CLU_038149_4_1_10"/>
<keyword evidence="7 10" id="KW-0235">DNA replication</keyword>
<comment type="subunit">
    <text evidence="10">Forms a ring-shaped head-to-tail homodimer around DNA.</text>
</comment>
<feature type="domain" description="DNA polymerase III beta sliding clamp central" evidence="12">
    <location>
        <begin position="134"/>
        <end position="249"/>
    </location>
</feature>
<evidence type="ECO:0000256" key="6">
    <source>
        <dbReference type="ARBA" id="ARBA00022695"/>
    </source>
</evidence>
<dbReference type="OrthoDB" id="8421503at2"/>
<dbReference type="GO" id="GO:0006271">
    <property type="term" value="P:DNA strand elongation involved in DNA replication"/>
    <property type="evidence" value="ECO:0007669"/>
    <property type="project" value="TreeGrafter"/>
</dbReference>
<dbReference type="CDD" id="cd00140">
    <property type="entry name" value="beta_clamp"/>
    <property type="match status" value="1"/>
</dbReference>
<keyword evidence="8 10" id="KW-0239">DNA-directed DNA polymerase</keyword>
<evidence type="ECO:0000313" key="14">
    <source>
        <dbReference type="EMBL" id="ACF13310.1"/>
    </source>
</evidence>
<evidence type="ECO:0000313" key="15">
    <source>
        <dbReference type="Proteomes" id="UP000001208"/>
    </source>
</evidence>
<evidence type="ECO:0000259" key="11">
    <source>
        <dbReference type="Pfam" id="PF00712"/>
    </source>
</evidence>
<evidence type="ECO:0000256" key="9">
    <source>
        <dbReference type="ARBA" id="ARBA00023125"/>
    </source>
</evidence>
<dbReference type="InterPro" id="IPR046938">
    <property type="entry name" value="DNA_clamp_sf"/>
</dbReference>
<dbReference type="GO" id="GO:0005737">
    <property type="term" value="C:cytoplasm"/>
    <property type="evidence" value="ECO:0007669"/>
    <property type="project" value="UniProtKB-SubCell"/>
</dbReference>
<dbReference type="GO" id="GO:0003887">
    <property type="term" value="F:DNA-directed DNA polymerase activity"/>
    <property type="evidence" value="ECO:0007669"/>
    <property type="project" value="UniProtKB-UniRule"/>
</dbReference>
<dbReference type="EMBL" id="CP001100">
    <property type="protein sequence ID" value="ACF13310.1"/>
    <property type="molecule type" value="Genomic_DNA"/>
</dbReference>
<dbReference type="NCBIfam" id="TIGR00663">
    <property type="entry name" value="dnan"/>
    <property type="match status" value="1"/>
</dbReference>
<evidence type="ECO:0000256" key="4">
    <source>
        <dbReference type="ARBA" id="ARBA00022490"/>
    </source>
</evidence>
<proteinExistence type="inferred from homology"/>
<organism evidence="14 15">
    <name type="scientific">Chloroherpeton thalassium (strain ATCC 35110 / GB-78)</name>
    <dbReference type="NCBI Taxonomy" id="517418"/>
    <lineage>
        <taxon>Bacteria</taxon>
        <taxon>Pseudomonadati</taxon>
        <taxon>Chlorobiota</taxon>
        <taxon>Chlorobiia</taxon>
        <taxon>Chlorobiales</taxon>
        <taxon>Chloroherpetonaceae</taxon>
        <taxon>Chloroherpeton</taxon>
    </lineage>
</organism>
<keyword evidence="6 10" id="KW-0548">Nucleotidyltransferase</keyword>